<evidence type="ECO:0000313" key="3">
    <source>
        <dbReference type="EMBL" id="EAS45852.1"/>
    </source>
</evidence>
<dbReference type="Pfam" id="PF00652">
    <property type="entry name" value="Ricin_B_lectin"/>
    <property type="match status" value="1"/>
</dbReference>
<dbReference type="InterPro" id="IPR000772">
    <property type="entry name" value="Ricin_B_lectin"/>
</dbReference>
<dbReference type="AlphaFoldDB" id="Q1Z9J0"/>
<dbReference type="EMBL" id="AAPH01000001">
    <property type="protein sequence ID" value="EAS45852.1"/>
    <property type="molecule type" value="Genomic_DNA"/>
</dbReference>
<gene>
    <name evidence="3" type="ORF">P3TCK_05726</name>
</gene>
<name>Q1Z9J0_9GAMM</name>
<comment type="caution">
    <text evidence="3">The sequence shown here is derived from an EMBL/GenBank/DDBJ whole genome shotgun (WGS) entry which is preliminary data.</text>
</comment>
<evidence type="ECO:0000256" key="1">
    <source>
        <dbReference type="SAM" id="SignalP"/>
    </source>
</evidence>
<evidence type="ECO:0000259" key="2">
    <source>
        <dbReference type="SMART" id="SM00458"/>
    </source>
</evidence>
<dbReference type="CDD" id="cd00161">
    <property type="entry name" value="beta-trefoil_Ricin-like"/>
    <property type="match status" value="1"/>
</dbReference>
<dbReference type="InterPro" id="IPR032075">
    <property type="entry name" value="PI-PLC-C1"/>
</dbReference>
<dbReference type="SMART" id="SM00458">
    <property type="entry name" value="RICIN"/>
    <property type="match status" value="1"/>
</dbReference>
<dbReference type="Gene3D" id="2.80.10.50">
    <property type="match status" value="1"/>
</dbReference>
<evidence type="ECO:0000313" key="4">
    <source>
        <dbReference type="Proteomes" id="UP000003789"/>
    </source>
</evidence>
<protein>
    <recommendedName>
        <fullName evidence="2">Ricin B lectin domain-containing protein</fullName>
    </recommendedName>
</protein>
<dbReference type="PROSITE" id="PS50007">
    <property type="entry name" value="PIPLC_X_DOMAIN"/>
    <property type="match status" value="1"/>
</dbReference>
<dbReference type="GO" id="GO:0006629">
    <property type="term" value="P:lipid metabolic process"/>
    <property type="evidence" value="ECO:0007669"/>
    <property type="project" value="InterPro"/>
</dbReference>
<reference evidence="3 4" key="1">
    <citation type="submission" date="2006-03" db="EMBL/GenBank/DDBJ databases">
        <authorList>
            <person name="Bartlett D.H."/>
            <person name="Valle G."/>
            <person name="Lauro F.M."/>
            <person name="Vezzi A."/>
            <person name="Simonato F."/>
            <person name="Eloe E."/>
            <person name="Vitulo N."/>
            <person name="Stratton T.K."/>
            <person name="D'angelo M."/>
            <person name="Ferriera S."/>
            <person name="Johnson J."/>
            <person name="Kravitz S."/>
            <person name="Beeson K."/>
            <person name="Sutton G."/>
            <person name="Rogers Y."/>
            <person name="Friedman R."/>
            <person name="Frazier M."/>
            <person name="Venter J.C."/>
        </authorList>
    </citation>
    <scope>NUCLEOTIDE SEQUENCE [LARGE SCALE GENOMIC DNA]</scope>
    <source>
        <strain evidence="3 4">3TCK</strain>
    </source>
</reference>
<dbReference type="HOGENOM" id="CLU_551822_0_0_6"/>
<dbReference type="Proteomes" id="UP000003789">
    <property type="component" value="Unassembled WGS sequence"/>
</dbReference>
<feature type="domain" description="Ricin B lectin" evidence="2">
    <location>
        <begin position="331"/>
        <end position="462"/>
    </location>
</feature>
<dbReference type="SUPFAM" id="SSF50370">
    <property type="entry name" value="Ricin B-like lectins"/>
    <property type="match status" value="1"/>
</dbReference>
<accession>Q1Z9J0</accession>
<dbReference type="OrthoDB" id="195526at2"/>
<organism evidence="3 4">
    <name type="scientific">Photobacterium profundum 3TCK</name>
    <dbReference type="NCBI Taxonomy" id="314280"/>
    <lineage>
        <taxon>Bacteria</taxon>
        <taxon>Pseudomonadati</taxon>
        <taxon>Pseudomonadota</taxon>
        <taxon>Gammaproteobacteria</taxon>
        <taxon>Vibrionales</taxon>
        <taxon>Vibrionaceae</taxon>
        <taxon>Photobacterium</taxon>
    </lineage>
</organism>
<feature type="signal peptide" evidence="1">
    <location>
        <begin position="1"/>
        <end position="24"/>
    </location>
</feature>
<sequence>MKTQFWSTVTAMVLGVMISPFALAAWNWHAEGLNDTVKYNEAYWSRPHNTFENSKFSSLGDALNQGYRAIELDIFPNSSYTNIFVSHDFISNRNNHCGGDKYFMDCLKDIKNWSNANPDHDVISLQLDMKDFVISPTWDSNNGFKTLKSMLDNVLGSKIYRPKDLKAYVGDSDIRRGVATQGWPELGSLKGKVIVFGLAGPIGNKNQTQSRMIDVIGGDNMPLFICPEATDPSHFVYNKPANGFNASNLSVNNKWVVCGNTGDGKYWATLAAQASNNNQLMAIWSSNENAFDPYDKMMQAVGWGATMISRETSNAYGNKIPLNGKRNSMPTHFMIQNIKSNFCVDVSGQGISNGTSIVQWPCGGYQHQIFLYSDEFQLRALHHPSYCLDPEGKSVGNSRVLLWNCGTQKTQKWTLSGDNGGLLLQNSNQNYTMAVAAGSTAAGAEVLTYQRLGGVDQNWRLIPVESDFIDWRSY</sequence>
<feature type="chain" id="PRO_5004198233" description="Ricin B lectin domain-containing protein" evidence="1">
    <location>
        <begin position="25"/>
        <end position="474"/>
    </location>
</feature>
<dbReference type="PROSITE" id="PS50231">
    <property type="entry name" value="RICIN_B_LECTIN"/>
    <property type="match status" value="1"/>
</dbReference>
<dbReference type="InterPro" id="IPR035992">
    <property type="entry name" value="Ricin_B-like_lectins"/>
</dbReference>
<dbReference type="RefSeq" id="WP_006229162.1">
    <property type="nucleotide sequence ID" value="NZ_CH724134.1"/>
</dbReference>
<dbReference type="SUPFAM" id="SSF51695">
    <property type="entry name" value="PLC-like phosphodiesterases"/>
    <property type="match status" value="1"/>
</dbReference>
<dbReference type="Gene3D" id="3.20.20.190">
    <property type="entry name" value="Phosphatidylinositol (PI) phosphodiesterase"/>
    <property type="match status" value="1"/>
</dbReference>
<dbReference type="GO" id="GO:0008081">
    <property type="term" value="F:phosphoric diester hydrolase activity"/>
    <property type="evidence" value="ECO:0007669"/>
    <property type="project" value="InterPro"/>
</dbReference>
<keyword evidence="1" id="KW-0732">Signal</keyword>
<dbReference type="Pfam" id="PF16670">
    <property type="entry name" value="PI-PLC-C1"/>
    <property type="match status" value="1"/>
</dbReference>
<dbReference type="InterPro" id="IPR017946">
    <property type="entry name" value="PLC-like_Pdiesterase_TIM-brl"/>
</dbReference>
<proteinExistence type="predicted"/>